<dbReference type="Proteomes" id="UP000187608">
    <property type="component" value="Unassembled WGS sequence"/>
</dbReference>
<dbReference type="Gene3D" id="3.90.190.20">
    <property type="entry name" value="Mur ligase, C-terminal domain"/>
    <property type="match status" value="1"/>
</dbReference>
<evidence type="ECO:0000256" key="3">
    <source>
        <dbReference type="ARBA" id="ARBA00022618"/>
    </source>
</evidence>
<feature type="binding site" evidence="10">
    <location>
        <begin position="114"/>
        <end position="120"/>
    </location>
    <ligand>
        <name>ATP</name>
        <dbReference type="ChEBI" id="CHEBI:30616"/>
    </ligand>
</feature>
<dbReference type="OrthoDB" id="9801978at2"/>
<dbReference type="SUPFAM" id="SSF53623">
    <property type="entry name" value="MurD-like peptide ligases, catalytic domain"/>
    <property type="match status" value="1"/>
</dbReference>
<comment type="function">
    <text evidence="10 11">Involved in cell wall formation. Catalyzes the final step in the synthesis of UDP-N-acetylmuramoyl-pentapeptide, the precursor of murein.</text>
</comment>
<comment type="pathway">
    <text evidence="10 11">Cell wall biogenesis; peptidoglycan biosynthesis.</text>
</comment>
<evidence type="ECO:0000256" key="7">
    <source>
        <dbReference type="ARBA" id="ARBA00022984"/>
    </source>
</evidence>
<accession>A0A1N7ILJ2</accession>
<evidence type="ECO:0000313" key="15">
    <source>
        <dbReference type="Proteomes" id="UP000187608"/>
    </source>
</evidence>
<dbReference type="AlphaFoldDB" id="A0A1N7ILJ2"/>
<dbReference type="SUPFAM" id="SSF53244">
    <property type="entry name" value="MurD-like peptide ligases, peptide-binding domain"/>
    <property type="match status" value="1"/>
</dbReference>
<evidence type="ECO:0000256" key="6">
    <source>
        <dbReference type="ARBA" id="ARBA00022960"/>
    </source>
</evidence>
<keyword evidence="8 10" id="KW-0131">Cell cycle</keyword>
<dbReference type="STRING" id="570947.SAMN05421687_101490"/>
<dbReference type="GO" id="GO:0071555">
    <property type="term" value="P:cell wall organization"/>
    <property type="evidence" value="ECO:0007669"/>
    <property type="project" value="UniProtKB-KW"/>
</dbReference>
<name>A0A1N7ILJ2_9BACI</name>
<evidence type="ECO:0000313" key="14">
    <source>
        <dbReference type="EMBL" id="SIS37934.1"/>
    </source>
</evidence>
<dbReference type="SUPFAM" id="SSF63418">
    <property type="entry name" value="MurE/MurF N-terminal domain"/>
    <property type="match status" value="1"/>
</dbReference>
<keyword evidence="3 10" id="KW-0132">Cell division</keyword>
<dbReference type="GO" id="GO:0005524">
    <property type="term" value="F:ATP binding"/>
    <property type="evidence" value="ECO:0007669"/>
    <property type="project" value="UniProtKB-UniRule"/>
</dbReference>
<evidence type="ECO:0000256" key="10">
    <source>
        <dbReference type="HAMAP-Rule" id="MF_02019"/>
    </source>
</evidence>
<feature type="domain" description="Mur ligase C-terminal" evidence="12">
    <location>
        <begin position="310"/>
        <end position="435"/>
    </location>
</feature>
<reference evidence="15" key="1">
    <citation type="submission" date="2017-01" db="EMBL/GenBank/DDBJ databases">
        <authorList>
            <person name="Varghese N."/>
            <person name="Submissions S."/>
        </authorList>
    </citation>
    <scope>NUCLEOTIDE SEQUENCE [LARGE SCALE GENOMIC DNA]</scope>
    <source>
        <strain evidence="15">DSM 23127</strain>
    </source>
</reference>
<dbReference type="InterPro" id="IPR036565">
    <property type="entry name" value="Mur-like_cat_sf"/>
</dbReference>
<dbReference type="UniPathway" id="UPA00219"/>
<evidence type="ECO:0000259" key="12">
    <source>
        <dbReference type="Pfam" id="PF02875"/>
    </source>
</evidence>
<evidence type="ECO:0000256" key="5">
    <source>
        <dbReference type="ARBA" id="ARBA00022840"/>
    </source>
</evidence>
<dbReference type="EMBL" id="FTOC01000001">
    <property type="protein sequence ID" value="SIS37934.1"/>
    <property type="molecule type" value="Genomic_DNA"/>
</dbReference>
<evidence type="ECO:0000256" key="8">
    <source>
        <dbReference type="ARBA" id="ARBA00023306"/>
    </source>
</evidence>
<dbReference type="PANTHER" id="PTHR43024:SF1">
    <property type="entry name" value="UDP-N-ACETYLMURAMOYL-TRIPEPTIDE--D-ALANYL-D-ALANINE LIGASE"/>
    <property type="match status" value="1"/>
</dbReference>
<dbReference type="PANTHER" id="PTHR43024">
    <property type="entry name" value="UDP-N-ACETYLMURAMOYL-TRIPEPTIDE--D-ALANYL-D-ALANINE LIGASE"/>
    <property type="match status" value="1"/>
</dbReference>
<dbReference type="InterPro" id="IPR004101">
    <property type="entry name" value="Mur_ligase_C"/>
</dbReference>
<dbReference type="InterPro" id="IPR036615">
    <property type="entry name" value="Mur_ligase_C_dom_sf"/>
</dbReference>
<dbReference type="RefSeq" id="WP_076556748.1">
    <property type="nucleotide sequence ID" value="NZ_FTOC01000001.1"/>
</dbReference>
<dbReference type="NCBIfam" id="TIGR01143">
    <property type="entry name" value="murF"/>
    <property type="match status" value="1"/>
</dbReference>
<comment type="catalytic activity">
    <reaction evidence="10 11">
        <text>D-alanyl-D-alanine + UDP-N-acetyl-alpha-D-muramoyl-L-alanyl-gamma-D-glutamyl-meso-2,6-diaminopimelate + ATP = UDP-N-acetyl-alpha-D-muramoyl-L-alanyl-gamma-D-glutamyl-meso-2,6-diaminopimeloyl-D-alanyl-D-alanine + ADP + phosphate + H(+)</text>
        <dbReference type="Rhea" id="RHEA:28374"/>
        <dbReference type="ChEBI" id="CHEBI:15378"/>
        <dbReference type="ChEBI" id="CHEBI:30616"/>
        <dbReference type="ChEBI" id="CHEBI:43474"/>
        <dbReference type="ChEBI" id="CHEBI:57822"/>
        <dbReference type="ChEBI" id="CHEBI:61386"/>
        <dbReference type="ChEBI" id="CHEBI:83905"/>
        <dbReference type="ChEBI" id="CHEBI:456216"/>
        <dbReference type="EC" id="6.3.2.10"/>
    </reaction>
</comment>
<evidence type="ECO:0000256" key="2">
    <source>
        <dbReference type="ARBA" id="ARBA00022598"/>
    </source>
</evidence>
<comment type="similarity">
    <text evidence="10">Belongs to the MurCDEF family. MurF subfamily.</text>
</comment>
<keyword evidence="2 10" id="KW-0436">Ligase</keyword>
<dbReference type="GO" id="GO:0005737">
    <property type="term" value="C:cytoplasm"/>
    <property type="evidence" value="ECO:0007669"/>
    <property type="project" value="UniProtKB-SubCell"/>
</dbReference>
<keyword evidence="6 10" id="KW-0133">Cell shape</keyword>
<evidence type="ECO:0000259" key="13">
    <source>
        <dbReference type="Pfam" id="PF08245"/>
    </source>
</evidence>
<dbReference type="Gene3D" id="3.40.1190.10">
    <property type="entry name" value="Mur-like, catalytic domain"/>
    <property type="match status" value="1"/>
</dbReference>
<dbReference type="EC" id="6.3.2.10" evidence="10 11"/>
<feature type="domain" description="Mur ligase central" evidence="13">
    <location>
        <begin position="112"/>
        <end position="287"/>
    </location>
</feature>
<dbReference type="Gene3D" id="3.40.1390.10">
    <property type="entry name" value="MurE/MurF, N-terminal domain"/>
    <property type="match status" value="1"/>
</dbReference>
<dbReference type="Pfam" id="PF02875">
    <property type="entry name" value="Mur_ligase_C"/>
    <property type="match status" value="1"/>
</dbReference>
<dbReference type="GO" id="GO:0047480">
    <property type="term" value="F:UDP-N-acetylmuramoyl-tripeptide-D-alanyl-D-alanine ligase activity"/>
    <property type="evidence" value="ECO:0007669"/>
    <property type="project" value="UniProtKB-UniRule"/>
</dbReference>
<dbReference type="InterPro" id="IPR005863">
    <property type="entry name" value="UDP-N-AcMur_synth"/>
</dbReference>
<dbReference type="Pfam" id="PF08245">
    <property type="entry name" value="Mur_ligase_M"/>
    <property type="match status" value="1"/>
</dbReference>
<dbReference type="InterPro" id="IPR051046">
    <property type="entry name" value="MurCDEF_CellWall_CoF430Synth"/>
</dbReference>
<dbReference type="GO" id="GO:0051301">
    <property type="term" value="P:cell division"/>
    <property type="evidence" value="ECO:0007669"/>
    <property type="project" value="UniProtKB-KW"/>
</dbReference>
<keyword evidence="7 10" id="KW-0573">Peptidoglycan synthesis</keyword>
<keyword evidence="15" id="KW-1185">Reference proteome</keyword>
<keyword evidence="4 10" id="KW-0547">Nucleotide-binding</keyword>
<keyword evidence="1 10" id="KW-0963">Cytoplasm</keyword>
<keyword evidence="5 10" id="KW-0067">ATP-binding</keyword>
<proteinExistence type="inferred from homology"/>
<keyword evidence="9 10" id="KW-0961">Cell wall biogenesis/degradation</keyword>
<dbReference type="GO" id="GO:0009252">
    <property type="term" value="P:peptidoglycan biosynthetic process"/>
    <property type="evidence" value="ECO:0007669"/>
    <property type="project" value="UniProtKB-UniRule"/>
</dbReference>
<organism evidence="14 15">
    <name type="scientific">Salimicrobium flavidum</name>
    <dbReference type="NCBI Taxonomy" id="570947"/>
    <lineage>
        <taxon>Bacteria</taxon>
        <taxon>Bacillati</taxon>
        <taxon>Bacillota</taxon>
        <taxon>Bacilli</taxon>
        <taxon>Bacillales</taxon>
        <taxon>Bacillaceae</taxon>
        <taxon>Salimicrobium</taxon>
    </lineage>
</organism>
<gene>
    <name evidence="10" type="primary">murF</name>
    <name evidence="14" type="ORF">SAMN05421687_101490</name>
</gene>
<dbReference type="GO" id="GO:0008766">
    <property type="term" value="F:UDP-N-acetylmuramoylalanyl-D-glutamyl-2,6-diaminopimelate-D-alanyl-D-alanine ligase activity"/>
    <property type="evidence" value="ECO:0007669"/>
    <property type="project" value="RHEA"/>
</dbReference>
<evidence type="ECO:0000256" key="1">
    <source>
        <dbReference type="ARBA" id="ARBA00022490"/>
    </source>
</evidence>
<evidence type="ECO:0000256" key="9">
    <source>
        <dbReference type="ARBA" id="ARBA00023316"/>
    </source>
</evidence>
<sequence>MIITTGQLTSLFEEGKGGTDKNIRIESVMTDTRIEQKGSLFIPIVGENFDAHSFLDKAIENGAVAALWQKNMEFPADIHEDFPVFFVEDTVSAMQLLANEYIRRIQPTVVAVTGSNGKTTTKDMAASVLSQKFRTHHTKGNLNNHIGVPLTIFSMPEDTQVLVLEMGMNNKGEIEVLSNIARPHYGIVTNIGESHIEQLGSRENIAAAKLEITSGFRDDGELIFDGDEKLLKGTDGLSCGFSENVEYRAKEIFLHDEGSRFLVEGHRYLLPLVGKHNVKNATYVILLAKKLGMDAAEIQKGFDSLSMTGMRLEKLNGMKGSHVFNDTYNASPTSMKAVIEFVRTYKTKSHKVLVLGDMYELGMHSKELHAQVAEAITPEIDIVMTVGDDSKAISDKVATIFSSITTKHFREKGPLIEELKSVVGEQSIVLVKASRGMKLEEIVDTIVKD</sequence>
<comment type="subcellular location">
    <subcellularLocation>
        <location evidence="10 11">Cytoplasm</location>
    </subcellularLocation>
</comment>
<dbReference type="HAMAP" id="MF_02019">
    <property type="entry name" value="MurF"/>
    <property type="match status" value="1"/>
</dbReference>
<dbReference type="InterPro" id="IPR013221">
    <property type="entry name" value="Mur_ligase_cen"/>
</dbReference>
<dbReference type="InterPro" id="IPR035911">
    <property type="entry name" value="MurE/MurF_N"/>
</dbReference>
<evidence type="ECO:0000256" key="4">
    <source>
        <dbReference type="ARBA" id="ARBA00022741"/>
    </source>
</evidence>
<evidence type="ECO:0000256" key="11">
    <source>
        <dbReference type="RuleBase" id="RU004136"/>
    </source>
</evidence>
<protein>
    <recommendedName>
        <fullName evidence="10 11">UDP-N-acetylmuramoyl-tripeptide--D-alanyl-D-alanine ligase</fullName>
        <ecNumber evidence="10 11">6.3.2.10</ecNumber>
    </recommendedName>
    <alternativeName>
        <fullName evidence="10">D-alanyl-D-alanine-adding enzyme</fullName>
    </alternativeName>
</protein>
<dbReference type="GO" id="GO:0008360">
    <property type="term" value="P:regulation of cell shape"/>
    <property type="evidence" value="ECO:0007669"/>
    <property type="project" value="UniProtKB-KW"/>
</dbReference>